<feature type="compositionally biased region" description="Polar residues" evidence="1">
    <location>
        <begin position="381"/>
        <end position="412"/>
    </location>
</feature>
<keyword evidence="2" id="KW-1185">Reference proteome</keyword>
<feature type="compositionally biased region" description="Polar residues" evidence="1">
    <location>
        <begin position="145"/>
        <end position="161"/>
    </location>
</feature>
<feature type="region of interest" description="Disordered" evidence="1">
    <location>
        <begin position="129"/>
        <end position="161"/>
    </location>
</feature>
<evidence type="ECO:0000256" key="1">
    <source>
        <dbReference type="SAM" id="MobiDB-lite"/>
    </source>
</evidence>
<organism evidence="2 3">
    <name type="scientific">Saccoglossus kowalevskii</name>
    <name type="common">Acorn worm</name>
    <dbReference type="NCBI Taxonomy" id="10224"/>
    <lineage>
        <taxon>Eukaryota</taxon>
        <taxon>Metazoa</taxon>
        <taxon>Hemichordata</taxon>
        <taxon>Enteropneusta</taxon>
        <taxon>Harrimaniidae</taxon>
        <taxon>Saccoglossus</taxon>
    </lineage>
</organism>
<feature type="compositionally biased region" description="Polar residues" evidence="1">
    <location>
        <begin position="229"/>
        <end position="255"/>
    </location>
</feature>
<reference evidence="3" key="1">
    <citation type="submission" date="2025-08" db="UniProtKB">
        <authorList>
            <consortium name="RefSeq"/>
        </authorList>
    </citation>
    <scope>IDENTIFICATION</scope>
    <source>
        <tissue evidence="3">Testes</tissue>
    </source>
</reference>
<feature type="region of interest" description="Disordered" evidence="1">
    <location>
        <begin position="215"/>
        <end position="255"/>
    </location>
</feature>
<feature type="compositionally biased region" description="Polar residues" evidence="1">
    <location>
        <begin position="129"/>
        <end position="138"/>
    </location>
</feature>
<evidence type="ECO:0000313" key="3">
    <source>
        <dbReference type="RefSeq" id="XP_006820683.1"/>
    </source>
</evidence>
<feature type="region of interest" description="Disordered" evidence="1">
    <location>
        <begin position="483"/>
        <end position="510"/>
    </location>
</feature>
<sequence>MPQTTPSGRRTDILTGMTATDFKISTTIPSTIPSTSALHPTIVNEASNVYTVHHALYTDGLGSLTHEQKHVTHVTHPSIDSTVKSLLTSITAQPPRPDAGVIPNTKTIEPVSVETTSLFTTMLTTDARTSPLTSQNTGEWPMVGETTSTDDNAGTDKTSPIYSSDGDITGIYTAEVDVQTVKKSSSMSTVYDTLLHTDTPSESLEMLSSTVLPLESSSSETASKHLETSTRFSTSARDVSQHSSMSHPTEQITLPPTILESTAIQEDASKSTTAMKSSTPLPSTKVHTSFPISTHELTSVDAKGESMPDIAASTSMNMQNTPMELHSVRQSGDVFTINVPVFETYDESDNLEHQDTDQSITTTISTVQITAGASFEDATQDESMPLSTLPSTTQIRSTTLSTHITPSTAQSSSEREQPTIDISTSSLAGRITESPPSSTPFMTTATTEEVVTTPISMTTELPFITTRESTMIDEETTTFFLTEVPGTSSNTPTHSATTGAVHTSREASTVADTTTTIIGDQQRQ</sequence>
<dbReference type="GeneID" id="102801130"/>
<accession>A0ABM0MKZ2</accession>
<gene>
    <name evidence="3" type="primary">LOC102801130</name>
</gene>
<feature type="region of interest" description="Disordered" evidence="1">
    <location>
        <begin position="375"/>
        <end position="420"/>
    </location>
</feature>
<protein>
    <submittedName>
        <fullName evidence="3">Mucin-17-like</fullName>
    </submittedName>
</protein>
<dbReference type="Proteomes" id="UP000694865">
    <property type="component" value="Unplaced"/>
</dbReference>
<name>A0ABM0MKZ2_SACKO</name>
<evidence type="ECO:0000313" key="2">
    <source>
        <dbReference type="Proteomes" id="UP000694865"/>
    </source>
</evidence>
<proteinExistence type="predicted"/>
<feature type="compositionally biased region" description="Polar residues" evidence="1">
    <location>
        <begin position="280"/>
        <end position="290"/>
    </location>
</feature>
<feature type="region of interest" description="Disordered" evidence="1">
    <location>
        <begin position="267"/>
        <end position="290"/>
    </location>
</feature>
<feature type="compositionally biased region" description="Low complexity" evidence="1">
    <location>
        <begin position="270"/>
        <end position="279"/>
    </location>
</feature>
<dbReference type="RefSeq" id="XP_006820683.1">
    <property type="nucleotide sequence ID" value="XM_006820620.1"/>
</dbReference>